<feature type="region of interest" description="Disordered" evidence="1">
    <location>
        <begin position="61"/>
        <end position="83"/>
    </location>
</feature>
<comment type="caution">
    <text evidence="2">The sequence shown here is derived from an EMBL/GenBank/DDBJ whole genome shotgun (WGS) entry which is preliminary data.</text>
</comment>
<dbReference type="Proteomes" id="UP000310066">
    <property type="component" value="Unassembled WGS sequence"/>
</dbReference>
<evidence type="ECO:0000256" key="1">
    <source>
        <dbReference type="SAM" id="MobiDB-lite"/>
    </source>
</evidence>
<accession>A0A4U0V3B1</accession>
<gene>
    <name evidence="2" type="ORF">B0A54_07334</name>
</gene>
<evidence type="ECO:0000313" key="2">
    <source>
        <dbReference type="EMBL" id="TKA42246.1"/>
    </source>
</evidence>
<feature type="compositionally biased region" description="Basic residues" evidence="1">
    <location>
        <begin position="1"/>
        <end position="11"/>
    </location>
</feature>
<dbReference type="AlphaFoldDB" id="A0A4U0V3B1"/>
<reference evidence="2 3" key="1">
    <citation type="submission" date="2017-03" db="EMBL/GenBank/DDBJ databases">
        <title>Genomes of endolithic fungi from Antarctica.</title>
        <authorList>
            <person name="Coleine C."/>
            <person name="Masonjones S."/>
            <person name="Stajich J.E."/>
        </authorList>
    </citation>
    <scope>NUCLEOTIDE SEQUENCE [LARGE SCALE GENOMIC DNA]</scope>
    <source>
        <strain evidence="2 3">CCFEE 5311</strain>
    </source>
</reference>
<protein>
    <submittedName>
        <fullName evidence="2">Uncharacterized protein</fullName>
    </submittedName>
</protein>
<organism evidence="2 3">
    <name type="scientific">Friedmanniomyces endolithicus</name>
    <dbReference type="NCBI Taxonomy" id="329885"/>
    <lineage>
        <taxon>Eukaryota</taxon>
        <taxon>Fungi</taxon>
        <taxon>Dikarya</taxon>
        <taxon>Ascomycota</taxon>
        <taxon>Pezizomycotina</taxon>
        <taxon>Dothideomycetes</taxon>
        <taxon>Dothideomycetidae</taxon>
        <taxon>Mycosphaerellales</taxon>
        <taxon>Teratosphaeriaceae</taxon>
        <taxon>Friedmanniomyces</taxon>
    </lineage>
</organism>
<evidence type="ECO:0000313" key="3">
    <source>
        <dbReference type="Proteomes" id="UP000310066"/>
    </source>
</evidence>
<feature type="region of interest" description="Disordered" evidence="1">
    <location>
        <begin position="1"/>
        <end position="20"/>
    </location>
</feature>
<proteinExistence type="predicted"/>
<feature type="compositionally biased region" description="Basic and acidic residues" evidence="1">
    <location>
        <begin position="67"/>
        <end position="78"/>
    </location>
</feature>
<dbReference type="EMBL" id="NAJP01000024">
    <property type="protein sequence ID" value="TKA42246.1"/>
    <property type="molecule type" value="Genomic_DNA"/>
</dbReference>
<feature type="region of interest" description="Disordered" evidence="1">
    <location>
        <begin position="161"/>
        <end position="182"/>
    </location>
</feature>
<name>A0A4U0V3B1_9PEZI</name>
<dbReference type="OrthoDB" id="3832538at2759"/>
<sequence>MQLSGLHRRHPTAPSFVNHTPRHFEITAPLPPAQFPEMFGQRCDGKSLALGPAYEKEIAMGQATSGVERESSSSEPGHHQPSITTIVREDSIQQIDEEPSSPCCTQSRPDSCWSIHCDRTDQAPYALGKHAGEMMTSTSLLGLPRKNPSADLAFFLQTTGPVAPHRRPSKAEHRPRSGVATPTKKALHFLKLRPRRAKKTFVTPYDRWV</sequence>